<comment type="caution">
    <text evidence="2">The sequence shown here is derived from an EMBL/GenBank/DDBJ whole genome shotgun (WGS) entry which is preliminary data.</text>
</comment>
<dbReference type="AlphaFoldDB" id="A0A2T0FPW6"/>
<reference evidence="2 3" key="1">
    <citation type="submission" date="2017-04" db="EMBL/GenBank/DDBJ databases">
        <title>Genome sequencing of [Candida] sorbophila.</title>
        <authorList>
            <person name="Ahn J.O."/>
        </authorList>
    </citation>
    <scope>NUCLEOTIDE SEQUENCE [LARGE SCALE GENOMIC DNA]</scope>
    <source>
        <strain evidence="2 3">DS02</strain>
    </source>
</reference>
<proteinExistence type="predicted"/>
<protein>
    <submittedName>
        <fullName evidence="2">Uncharacterized protein</fullName>
    </submittedName>
</protein>
<dbReference type="GeneID" id="36518396"/>
<feature type="compositionally biased region" description="Low complexity" evidence="1">
    <location>
        <begin position="64"/>
        <end position="77"/>
    </location>
</feature>
<evidence type="ECO:0000256" key="1">
    <source>
        <dbReference type="SAM" id="MobiDB-lite"/>
    </source>
</evidence>
<dbReference type="RefSeq" id="XP_024666973.1">
    <property type="nucleotide sequence ID" value="XM_024811205.1"/>
</dbReference>
<feature type="region of interest" description="Disordered" evidence="1">
    <location>
        <begin position="29"/>
        <end position="122"/>
    </location>
</feature>
<accession>A0A2T0FPW6</accession>
<dbReference type="Proteomes" id="UP000238350">
    <property type="component" value="Unassembled WGS sequence"/>
</dbReference>
<gene>
    <name evidence="2" type="ORF">B9G98_04648</name>
</gene>
<evidence type="ECO:0000313" key="3">
    <source>
        <dbReference type="Proteomes" id="UP000238350"/>
    </source>
</evidence>
<feature type="compositionally biased region" description="Basic and acidic residues" evidence="1">
    <location>
        <begin position="96"/>
        <end position="110"/>
    </location>
</feature>
<sequence length="122" mass="12897">MSGENEDVSSIVQSFVESELASLDSAATHTDSLQLNNKYTEPVKSSTLTGPPRAGTRQPAPPLSKASAGSSISNSRVAPEHSPAGKTPPSRTSSAESHDQRRSSLGDKFKLFGRRITSNNSK</sequence>
<evidence type="ECO:0000313" key="2">
    <source>
        <dbReference type="EMBL" id="PRT57028.1"/>
    </source>
</evidence>
<name>A0A2T0FPW6_9ASCO</name>
<organism evidence="2 3">
    <name type="scientific">Wickerhamiella sorbophila</name>
    <dbReference type="NCBI Taxonomy" id="45607"/>
    <lineage>
        <taxon>Eukaryota</taxon>
        <taxon>Fungi</taxon>
        <taxon>Dikarya</taxon>
        <taxon>Ascomycota</taxon>
        <taxon>Saccharomycotina</taxon>
        <taxon>Dipodascomycetes</taxon>
        <taxon>Dipodascales</taxon>
        <taxon>Trichomonascaceae</taxon>
        <taxon>Wickerhamiella</taxon>
    </lineage>
</organism>
<dbReference type="EMBL" id="NDIQ01000022">
    <property type="protein sequence ID" value="PRT57028.1"/>
    <property type="molecule type" value="Genomic_DNA"/>
</dbReference>
<feature type="compositionally biased region" description="Polar residues" evidence="1">
    <location>
        <begin position="29"/>
        <end position="49"/>
    </location>
</feature>
<keyword evidence="3" id="KW-1185">Reference proteome</keyword>